<accession>A0A1H6VHC8</accession>
<feature type="region of interest" description="Disordered" evidence="4">
    <location>
        <begin position="328"/>
        <end position="348"/>
    </location>
</feature>
<dbReference type="PANTHER" id="PTHR42711:SF4">
    <property type="entry name" value="ABC TRANSPORTER RELATED"/>
    <property type="match status" value="1"/>
</dbReference>
<sequence>MTTTSSGAAVQVRELRKVYQVHEKEPGFLGSFKAFVRRQSREVEAVKRVSFDLAPGEIVGFLGPNGAGKTTTLKMLSGLLHPSGGEARVLGFEPRRRQTEFLRSITLVMGQKQQLIWDLPALDSFLVNQAIYEIPEAQYQATMREFTEVLGLGGILKKQVRKLSLGERMKCELAAALLHRPKILFLDEPTIGLDVNMQEAVREFVRDYNARFDSTVILTSHYMADVTALARRILVIDQGELVFDGDLSRLAEQGSGGKTIKLQLRQAVTPEQLARYGTVVQSDGLSAELTVPRREVSVRAARLLGELDVADLTVEDPPIEAVMAELFGKGAGRSTPETPQDEREEAIA</sequence>
<feature type="domain" description="ABC transporter" evidence="5">
    <location>
        <begin position="10"/>
        <end position="263"/>
    </location>
</feature>
<dbReference type="InterPro" id="IPR050763">
    <property type="entry name" value="ABC_transporter_ATP-binding"/>
</dbReference>
<dbReference type="Pfam" id="PF00005">
    <property type="entry name" value="ABC_tran"/>
    <property type="match status" value="1"/>
</dbReference>
<dbReference type="PANTHER" id="PTHR42711">
    <property type="entry name" value="ABC TRANSPORTER ATP-BINDING PROTEIN"/>
    <property type="match status" value="1"/>
</dbReference>
<dbReference type="SMART" id="SM00382">
    <property type="entry name" value="AAA"/>
    <property type="match status" value="1"/>
</dbReference>
<dbReference type="Proteomes" id="UP000199223">
    <property type="component" value="Unassembled WGS sequence"/>
</dbReference>
<dbReference type="AlphaFoldDB" id="A0A1H6VHC8"/>
<keyword evidence="3 6" id="KW-0067">ATP-binding</keyword>
<dbReference type="InterPro" id="IPR027417">
    <property type="entry name" value="P-loop_NTPase"/>
</dbReference>
<evidence type="ECO:0000313" key="6">
    <source>
        <dbReference type="EMBL" id="SEJ01157.1"/>
    </source>
</evidence>
<evidence type="ECO:0000256" key="1">
    <source>
        <dbReference type="ARBA" id="ARBA00022448"/>
    </source>
</evidence>
<dbReference type="Gene3D" id="3.40.50.300">
    <property type="entry name" value="P-loop containing nucleotide triphosphate hydrolases"/>
    <property type="match status" value="1"/>
</dbReference>
<evidence type="ECO:0000256" key="4">
    <source>
        <dbReference type="SAM" id="MobiDB-lite"/>
    </source>
</evidence>
<dbReference type="STRING" id="856736.SAMN04488058_10392"/>
<evidence type="ECO:0000256" key="3">
    <source>
        <dbReference type="ARBA" id="ARBA00022840"/>
    </source>
</evidence>
<evidence type="ECO:0000259" key="5">
    <source>
        <dbReference type="PROSITE" id="PS50893"/>
    </source>
</evidence>
<dbReference type="InterPro" id="IPR003593">
    <property type="entry name" value="AAA+_ATPase"/>
</dbReference>
<dbReference type="SUPFAM" id="SSF52540">
    <property type="entry name" value="P-loop containing nucleoside triphosphate hydrolases"/>
    <property type="match status" value="1"/>
</dbReference>
<reference evidence="7" key="1">
    <citation type="submission" date="2016-10" db="EMBL/GenBank/DDBJ databases">
        <authorList>
            <person name="Varghese N."/>
            <person name="Submissions S."/>
        </authorList>
    </citation>
    <scope>NUCLEOTIDE SEQUENCE [LARGE SCALE GENOMIC DNA]</scope>
    <source>
        <strain evidence="7">CGMCC 1.10218</strain>
    </source>
</reference>
<dbReference type="InterPro" id="IPR003439">
    <property type="entry name" value="ABC_transporter-like_ATP-bd"/>
</dbReference>
<gene>
    <name evidence="6" type="ORF">SAMN04488058_10392</name>
</gene>
<evidence type="ECO:0000256" key="2">
    <source>
        <dbReference type="ARBA" id="ARBA00022741"/>
    </source>
</evidence>
<dbReference type="GO" id="GO:0016887">
    <property type="term" value="F:ATP hydrolysis activity"/>
    <property type="evidence" value="ECO:0007669"/>
    <property type="project" value="InterPro"/>
</dbReference>
<keyword evidence="7" id="KW-1185">Reference proteome</keyword>
<dbReference type="GO" id="GO:0005524">
    <property type="term" value="F:ATP binding"/>
    <property type="evidence" value="ECO:0007669"/>
    <property type="project" value="UniProtKB-KW"/>
</dbReference>
<proteinExistence type="predicted"/>
<dbReference type="EMBL" id="FNZA01000003">
    <property type="protein sequence ID" value="SEJ01157.1"/>
    <property type="molecule type" value="Genomic_DNA"/>
</dbReference>
<evidence type="ECO:0000313" key="7">
    <source>
        <dbReference type="Proteomes" id="UP000199223"/>
    </source>
</evidence>
<dbReference type="OrthoDB" id="9804819at2"/>
<keyword evidence="2" id="KW-0547">Nucleotide-binding</keyword>
<dbReference type="PROSITE" id="PS50893">
    <property type="entry name" value="ABC_TRANSPORTER_2"/>
    <property type="match status" value="1"/>
</dbReference>
<protein>
    <submittedName>
        <fullName evidence="6">ABC-2 type transport system ATP-binding protein</fullName>
    </submittedName>
</protein>
<organism evidence="6 7">
    <name type="scientific">Deinococcus reticulitermitis</name>
    <dbReference type="NCBI Taxonomy" id="856736"/>
    <lineage>
        <taxon>Bacteria</taxon>
        <taxon>Thermotogati</taxon>
        <taxon>Deinococcota</taxon>
        <taxon>Deinococci</taxon>
        <taxon>Deinococcales</taxon>
        <taxon>Deinococcaceae</taxon>
        <taxon>Deinococcus</taxon>
    </lineage>
</organism>
<keyword evidence="1" id="KW-0813">Transport</keyword>
<dbReference type="RefSeq" id="WP_092263619.1">
    <property type="nucleotide sequence ID" value="NZ_FNZA01000003.1"/>
</dbReference>
<name>A0A1H6VHC8_9DEIO</name>